<dbReference type="InterPro" id="IPR005659">
    <property type="entry name" value="Chemorcpt_Glu_NH3ase_CheD"/>
</dbReference>
<name>A0A3B0ZYF8_9ZZZZ</name>
<dbReference type="InterPro" id="IPR038592">
    <property type="entry name" value="CheD-like_sf"/>
</dbReference>
<dbReference type="GO" id="GO:0006935">
    <property type="term" value="P:chemotaxis"/>
    <property type="evidence" value="ECO:0007669"/>
    <property type="project" value="UniProtKB-KW"/>
</dbReference>
<dbReference type="NCBIfam" id="NF010013">
    <property type="entry name" value="PRK13487.1"/>
    <property type="match status" value="1"/>
</dbReference>
<gene>
    <name evidence="3" type="ORF">MNBD_GAMMA16-30</name>
</gene>
<proteinExistence type="inferred from homology"/>
<keyword evidence="2" id="KW-0378">Hydrolase</keyword>
<evidence type="ECO:0000256" key="2">
    <source>
        <dbReference type="ARBA" id="ARBA00022801"/>
    </source>
</evidence>
<keyword evidence="1" id="KW-0145">Chemotaxis</keyword>
<organism evidence="3">
    <name type="scientific">hydrothermal vent metagenome</name>
    <dbReference type="NCBI Taxonomy" id="652676"/>
    <lineage>
        <taxon>unclassified sequences</taxon>
        <taxon>metagenomes</taxon>
        <taxon>ecological metagenomes</taxon>
    </lineage>
</organism>
<dbReference type="GO" id="GO:0050568">
    <property type="term" value="F:protein-glutamine glutaminase activity"/>
    <property type="evidence" value="ECO:0007669"/>
    <property type="project" value="InterPro"/>
</dbReference>
<evidence type="ECO:0000313" key="3">
    <source>
        <dbReference type="EMBL" id="VAW85616.1"/>
    </source>
</evidence>
<dbReference type="AlphaFoldDB" id="A0A3B0ZYF8"/>
<dbReference type="Gene3D" id="3.30.1330.200">
    <property type="match status" value="1"/>
</dbReference>
<dbReference type="PANTHER" id="PTHR35147:SF2">
    <property type="entry name" value="CHEMORECEPTOR GLUTAMINE DEAMIDASE CHED-RELATED"/>
    <property type="match status" value="1"/>
</dbReference>
<protein>
    <submittedName>
        <fullName evidence="3">Chemotaxis protein CheD</fullName>
    </submittedName>
</protein>
<evidence type="ECO:0000256" key="1">
    <source>
        <dbReference type="ARBA" id="ARBA00022500"/>
    </source>
</evidence>
<dbReference type="PANTHER" id="PTHR35147">
    <property type="entry name" value="CHEMORECEPTOR GLUTAMINE DEAMIDASE CHED-RELATED"/>
    <property type="match status" value="1"/>
</dbReference>
<dbReference type="HAMAP" id="MF_01440">
    <property type="entry name" value="CheD"/>
    <property type="match status" value="1"/>
</dbReference>
<dbReference type="CDD" id="cd16352">
    <property type="entry name" value="CheD"/>
    <property type="match status" value="1"/>
</dbReference>
<dbReference type="SUPFAM" id="SSF64438">
    <property type="entry name" value="CNF1/YfiH-like putative cysteine hydrolases"/>
    <property type="match status" value="1"/>
</dbReference>
<dbReference type="Pfam" id="PF03975">
    <property type="entry name" value="CheD"/>
    <property type="match status" value="1"/>
</dbReference>
<dbReference type="EMBL" id="UOFO01000076">
    <property type="protein sequence ID" value="VAW85616.1"/>
    <property type="molecule type" value="Genomic_DNA"/>
</dbReference>
<sequence length="214" mass="23936">MAISSRSAHCSDKVIAGFDHIRRYHDDQFDSDIAKILPGEYYVTTRNEGVTTVLGSCISACIRDRVFGIGGMNHFMLPIQMDGNQQHGSTLLGVAERYGNFAMEHLINEIIKAGGRKDNFEVKVFGGGNILKNTTNVGQRNIEFVRSYLAIENIEVMAENVGDIFPRKVLYFPATGVVKMKKMRSVHSSTVLSVENKYLNNIKEKPEEGEIDLF</sequence>
<reference evidence="3" key="1">
    <citation type="submission" date="2018-06" db="EMBL/GenBank/DDBJ databases">
        <authorList>
            <person name="Zhirakovskaya E."/>
        </authorList>
    </citation>
    <scope>NUCLEOTIDE SEQUENCE</scope>
</reference>
<dbReference type="InterPro" id="IPR011324">
    <property type="entry name" value="Cytotoxic_necrot_fac-like_cat"/>
</dbReference>
<accession>A0A3B0ZYF8</accession>